<dbReference type="GO" id="GO:0016491">
    <property type="term" value="F:oxidoreductase activity"/>
    <property type="evidence" value="ECO:0007669"/>
    <property type="project" value="UniProtKB-KW"/>
</dbReference>
<evidence type="ECO:0000313" key="12">
    <source>
        <dbReference type="EMBL" id="OWJ66059.1"/>
    </source>
</evidence>
<keyword evidence="6" id="KW-0479">Metal-binding</keyword>
<dbReference type="GO" id="GO:0042128">
    <property type="term" value="P:nitrate assimilation"/>
    <property type="evidence" value="ECO:0007669"/>
    <property type="project" value="UniProtKB-KW"/>
</dbReference>
<gene>
    <name evidence="12" type="ORF">BWR60_16695</name>
</gene>
<keyword evidence="8" id="KW-0408">Iron</keyword>
<dbReference type="GO" id="GO:1990204">
    <property type="term" value="C:oxidoreductase complex"/>
    <property type="evidence" value="ECO:0007669"/>
    <property type="project" value="UniProtKB-ARBA"/>
</dbReference>
<keyword evidence="5" id="KW-0500">Molybdenum</keyword>
<dbReference type="STRING" id="1122125.GCA_000423185_04795"/>
<dbReference type="InterPro" id="IPR027467">
    <property type="entry name" value="MopterinOxRdtase_cofactor_BS"/>
</dbReference>
<dbReference type="SUPFAM" id="SSF50692">
    <property type="entry name" value="ADC-like"/>
    <property type="match status" value="1"/>
</dbReference>
<dbReference type="PROSITE" id="PS00551">
    <property type="entry name" value="MOLYBDOPTERIN_PROK_1"/>
    <property type="match status" value="1"/>
</dbReference>
<evidence type="ECO:0000313" key="13">
    <source>
        <dbReference type="Proteomes" id="UP000196655"/>
    </source>
</evidence>
<dbReference type="OrthoDB" id="9803192at2"/>
<evidence type="ECO:0000256" key="10">
    <source>
        <dbReference type="ARBA" id="ARBA00023063"/>
    </source>
</evidence>
<comment type="caution">
    <text evidence="12">The sequence shown here is derived from an EMBL/GenBank/DDBJ whole genome shotgun (WGS) entry which is preliminary data.</text>
</comment>
<keyword evidence="9" id="KW-0411">Iron-sulfur</keyword>
<dbReference type="EMBL" id="NHON01000029">
    <property type="protein sequence ID" value="OWJ66059.1"/>
    <property type="molecule type" value="Genomic_DNA"/>
</dbReference>
<keyword evidence="4" id="KW-0004">4Fe-4S</keyword>
<dbReference type="Proteomes" id="UP000196655">
    <property type="component" value="Unassembled WGS sequence"/>
</dbReference>
<dbReference type="GO" id="GO:0016020">
    <property type="term" value="C:membrane"/>
    <property type="evidence" value="ECO:0007669"/>
    <property type="project" value="TreeGrafter"/>
</dbReference>
<dbReference type="InterPro" id="IPR007419">
    <property type="entry name" value="BFD-like_2Fe2S-bd_dom"/>
</dbReference>
<dbReference type="Pfam" id="PF01568">
    <property type="entry name" value="Molydop_binding"/>
    <property type="match status" value="1"/>
</dbReference>
<dbReference type="CDD" id="cd02791">
    <property type="entry name" value="MopB_CT_Nitrate-R-NapA-like"/>
    <property type="match status" value="1"/>
</dbReference>
<evidence type="ECO:0000259" key="11">
    <source>
        <dbReference type="SMART" id="SM00926"/>
    </source>
</evidence>
<dbReference type="GO" id="GO:0046872">
    <property type="term" value="F:metal ion binding"/>
    <property type="evidence" value="ECO:0007669"/>
    <property type="project" value="UniProtKB-KW"/>
</dbReference>
<keyword evidence="7" id="KW-0560">Oxidoreductase</keyword>
<dbReference type="Gene3D" id="1.10.10.1100">
    <property type="entry name" value="BFD-like [2Fe-2S]-binding domain"/>
    <property type="match status" value="1"/>
</dbReference>
<protein>
    <submittedName>
        <fullName evidence="12">Nitrate reductase</fullName>
    </submittedName>
</protein>
<dbReference type="CDD" id="cd02754">
    <property type="entry name" value="MopB_Nitrate-R-NapA-like"/>
    <property type="match status" value="1"/>
</dbReference>
<accession>A0A211ZLB1</accession>
<dbReference type="Gene3D" id="2.40.40.20">
    <property type="match status" value="1"/>
</dbReference>
<evidence type="ECO:0000256" key="1">
    <source>
        <dbReference type="ARBA" id="ARBA00001942"/>
    </source>
</evidence>
<evidence type="ECO:0000256" key="5">
    <source>
        <dbReference type="ARBA" id="ARBA00022505"/>
    </source>
</evidence>
<comment type="similarity">
    <text evidence="3">Belongs to the prokaryotic molybdopterin-containing oxidoreductase family. NasA/NapA/NarB subfamily.</text>
</comment>
<dbReference type="InterPro" id="IPR006657">
    <property type="entry name" value="MoPterin_dinucl-bd_dom"/>
</dbReference>
<name>A0A211ZLB1_9PROT</name>
<dbReference type="PANTHER" id="PTHR43105">
    <property type="entry name" value="RESPIRATORY NITRATE REDUCTASE"/>
    <property type="match status" value="1"/>
</dbReference>
<dbReference type="AlphaFoldDB" id="A0A211ZLB1"/>
<dbReference type="SUPFAM" id="SSF53706">
    <property type="entry name" value="Formate dehydrogenase/DMSO reductase, domains 1-3"/>
    <property type="match status" value="1"/>
</dbReference>
<evidence type="ECO:0000256" key="3">
    <source>
        <dbReference type="ARBA" id="ARBA00008747"/>
    </source>
</evidence>
<evidence type="ECO:0000256" key="7">
    <source>
        <dbReference type="ARBA" id="ARBA00023002"/>
    </source>
</evidence>
<dbReference type="InterPro" id="IPR041854">
    <property type="entry name" value="BFD-like_2Fe2S-bd_dom_sf"/>
</dbReference>
<dbReference type="Pfam" id="PF00384">
    <property type="entry name" value="Molybdopterin"/>
    <property type="match status" value="1"/>
</dbReference>
<evidence type="ECO:0000256" key="6">
    <source>
        <dbReference type="ARBA" id="ARBA00022723"/>
    </source>
</evidence>
<dbReference type="InterPro" id="IPR006963">
    <property type="entry name" value="Mopterin_OxRdtase_4Fe-4S_dom"/>
</dbReference>
<proteinExistence type="inferred from homology"/>
<reference evidence="13" key="1">
    <citation type="submission" date="2017-05" db="EMBL/GenBank/DDBJ databases">
        <authorList>
            <person name="Macchi M."/>
            <person name="Festa S."/>
            <person name="Coppotelli B.M."/>
            <person name="Morelli I.S."/>
        </authorList>
    </citation>
    <scope>NUCLEOTIDE SEQUENCE [LARGE SCALE GENOMIC DNA]</scope>
    <source>
        <strain evidence="13">I</strain>
    </source>
</reference>
<evidence type="ECO:0000256" key="4">
    <source>
        <dbReference type="ARBA" id="ARBA00022485"/>
    </source>
</evidence>
<evidence type="ECO:0000256" key="8">
    <source>
        <dbReference type="ARBA" id="ARBA00023004"/>
    </source>
</evidence>
<dbReference type="Gene3D" id="2.20.25.90">
    <property type="entry name" value="ADC-like domains"/>
    <property type="match status" value="1"/>
</dbReference>
<dbReference type="SMART" id="SM00926">
    <property type="entry name" value="Molybdop_Fe4S4"/>
    <property type="match status" value="1"/>
</dbReference>
<dbReference type="PANTHER" id="PTHR43105:SF9">
    <property type="entry name" value="NADPH-FE(3+) OXIDOREDUCTASE SUBUNIT ALPHA"/>
    <property type="match status" value="1"/>
</dbReference>
<dbReference type="InterPro" id="IPR006656">
    <property type="entry name" value="Mopterin_OxRdtase"/>
</dbReference>
<comment type="cofactor">
    <cofactor evidence="2">
        <name>[4Fe-4S] cluster</name>
        <dbReference type="ChEBI" id="CHEBI:49883"/>
    </cofactor>
</comment>
<dbReference type="InterPro" id="IPR009010">
    <property type="entry name" value="Asp_de-COase-like_dom_sf"/>
</dbReference>
<dbReference type="Gene3D" id="3.40.228.10">
    <property type="entry name" value="Dimethylsulfoxide Reductase, domain 2"/>
    <property type="match status" value="1"/>
</dbReference>
<keyword evidence="13" id="KW-1185">Reference proteome</keyword>
<evidence type="ECO:0000256" key="2">
    <source>
        <dbReference type="ARBA" id="ARBA00001966"/>
    </source>
</evidence>
<dbReference type="Pfam" id="PF04324">
    <property type="entry name" value="Fer2_BFD"/>
    <property type="match status" value="1"/>
</dbReference>
<dbReference type="Gene3D" id="3.40.50.740">
    <property type="match status" value="1"/>
</dbReference>
<sequence>MAETRTTCPYCGVGCGVVVAGGADALSLPSSPSLRGGGADEAIQGPVRAGPGLLRFARNDDVGNSETIASGGRGNAKDLAVSGDPIHPANFGRLCSKGGALGETLGLEGRLLDPMIGGRTASWDEALDRVAAGFAKAIEEHGPDSVAFYVSGQLLTEDYYVANKLMKGFIGSGNIDTNSRLCMASSVAGHRRAFGGDVVPGCYEDWEQADLAIYVGSNAAWCHPILHRRLLAAREKRGTRIVVIDPRRTATCDEADLHLAIAPGTDVLLFNGLLAHLVRTGALDRGWIAAHAAGFEEAAIAAAEDAPDIAAVAAGCRLPEEAVRRFYAWFAHTPATLTIYSQGVNQSTRGTDKVNAIINCHLATGRIGRPGAGPFSVTGQPNAMGGREVGGLANQLAAHMGFEDPAVRDRVRRFWRAPLLAERPGLKAVELFDAVAAGRIKALWIMATNPAVSVPDAERLRRGLERCDLVVVSDVTAETDTARLADVLLPAAGWGEKDGTVTNSERRISRQRRFRPLPGQARPDWWIVTQLARRMGFAEAFPYADPAAIFREHAALSAFENQGARAFDIGGLAALDQAQYDALEPVQWPVPEGRRLGTARLFAEGGFPTPDGRARFVPVRHRPPAHRPDRDRPMLLNTGRLRDQWHTMTRTGAVPRLAANSPEPAVELHPDDARRHGLAEGDLARLRSGWGRALARVRITPDQAPGQAFLAMHWNDRFTADCVAGRLASPAVDPVSGQPELKHTPVSLDRVPLGWEGFLVSRRRMRPTGLVYWTRRAAAGCQIYTLGGPEPPADGIILGRSLLAPGKDRQVIEFADAKRGLFRLATLESGELAECLFVAPPGRLPDPEWLLARFAAETPALDEADRRALLSGRAPAGAPAEGRIVCACLGVGLERILRTIREGRGIGVKELGALLGAGTNCGSCVPELKEIVAHAALPAAG</sequence>
<evidence type="ECO:0000256" key="9">
    <source>
        <dbReference type="ARBA" id="ARBA00023014"/>
    </source>
</evidence>
<dbReference type="InterPro" id="IPR050123">
    <property type="entry name" value="Prok_molybdopt-oxidoreductase"/>
</dbReference>
<keyword evidence="10" id="KW-0534">Nitrate assimilation</keyword>
<organism evidence="12 13">
    <name type="scientific">Inquilinus limosus</name>
    <dbReference type="NCBI Taxonomy" id="171674"/>
    <lineage>
        <taxon>Bacteria</taxon>
        <taxon>Pseudomonadati</taxon>
        <taxon>Pseudomonadota</taxon>
        <taxon>Alphaproteobacteria</taxon>
        <taxon>Rhodospirillales</taxon>
        <taxon>Rhodospirillaceae</taxon>
        <taxon>Inquilinus</taxon>
    </lineage>
</organism>
<comment type="cofactor">
    <cofactor evidence="1">
        <name>Mo-bis(molybdopterin guanine dinucleotide)</name>
        <dbReference type="ChEBI" id="CHEBI:60539"/>
    </cofactor>
</comment>
<feature type="domain" description="4Fe-4S Mo/W bis-MGD-type" evidence="11">
    <location>
        <begin position="1"/>
        <end position="107"/>
    </location>
</feature>
<dbReference type="GO" id="GO:0045333">
    <property type="term" value="P:cellular respiration"/>
    <property type="evidence" value="ECO:0007669"/>
    <property type="project" value="UniProtKB-ARBA"/>
</dbReference>
<dbReference type="GO" id="GO:0051539">
    <property type="term" value="F:4 iron, 4 sulfur cluster binding"/>
    <property type="evidence" value="ECO:0007669"/>
    <property type="project" value="UniProtKB-KW"/>
</dbReference>
<dbReference type="GO" id="GO:0043546">
    <property type="term" value="F:molybdopterin cofactor binding"/>
    <property type="evidence" value="ECO:0007669"/>
    <property type="project" value="InterPro"/>
</dbReference>
<dbReference type="InterPro" id="IPR041957">
    <property type="entry name" value="CT_Nitrate-R-NapA-like"/>
</dbReference>